<feature type="region of interest" description="Disordered" evidence="1">
    <location>
        <begin position="1"/>
        <end position="21"/>
    </location>
</feature>
<protein>
    <submittedName>
        <fullName evidence="2">Uncharacterized protein</fullName>
    </submittedName>
</protein>
<name>A0A0P6BHI0_9CRUS</name>
<sequence>MSNAADTQATENDYSKKKRKLTKRDLVSRITYECTCEGVLNQQLRRGRKKSGLITKDTWHVLCTITVRTH</sequence>
<evidence type="ECO:0000313" key="2">
    <source>
        <dbReference type="EMBL" id="JAN68588.1"/>
    </source>
</evidence>
<accession>A0A0P6BHI0</accession>
<feature type="compositionally biased region" description="Polar residues" evidence="1">
    <location>
        <begin position="1"/>
        <end position="12"/>
    </location>
</feature>
<dbReference type="AlphaFoldDB" id="A0A0P6BHI0"/>
<organism evidence="2">
    <name type="scientific">Daphnia magna</name>
    <dbReference type="NCBI Taxonomy" id="35525"/>
    <lineage>
        <taxon>Eukaryota</taxon>
        <taxon>Metazoa</taxon>
        <taxon>Ecdysozoa</taxon>
        <taxon>Arthropoda</taxon>
        <taxon>Crustacea</taxon>
        <taxon>Branchiopoda</taxon>
        <taxon>Diplostraca</taxon>
        <taxon>Cladocera</taxon>
        <taxon>Anomopoda</taxon>
        <taxon>Daphniidae</taxon>
        <taxon>Daphnia</taxon>
    </lineage>
</organism>
<proteinExistence type="predicted"/>
<reference evidence="2" key="1">
    <citation type="submission" date="2015-10" db="EMBL/GenBank/DDBJ databases">
        <title>EvidentialGene: Evidence-directed Construction of Complete mRNA Transcriptomes without Genomes.</title>
        <authorList>
            <person name="Gilbert D.G."/>
        </authorList>
    </citation>
    <scope>NUCLEOTIDE SEQUENCE</scope>
</reference>
<dbReference type="EMBL" id="GDIQ01026149">
    <property type="protein sequence ID" value="JAN68588.1"/>
    <property type="molecule type" value="Transcribed_RNA"/>
</dbReference>
<evidence type="ECO:0000256" key="1">
    <source>
        <dbReference type="SAM" id="MobiDB-lite"/>
    </source>
</evidence>